<evidence type="ECO:0000313" key="2">
    <source>
        <dbReference type="EMBL" id="CAF5095871.1"/>
    </source>
</evidence>
<reference evidence="2" key="1">
    <citation type="submission" date="2021-02" db="EMBL/GenBank/DDBJ databases">
        <authorList>
            <person name="Nowell W R."/>
        </authorList>
    </citation>
    <scope>NUCLEOTIDE SEQUENCE</scope>
</reference>
<organism evidence="2 3">
    <name type="scientific">Rotaria magnacalcarata</name>
    <dbReference type="NCBI Taxonomy" id="392030"/>
    <lineage>
        <taxon>Eukaryota</taxon>
        <taxon>Metazoa</taxon>
        <taxon>Spiralia</taxon>
        <taxon>Gnathifera</taxon>
        <taxon>Rotifera</taxon>
        <taxon>Eurotatoria</taxon>
        <taxon>Bdelloidea</taxon>
        <taxon>Philodinida</taxon>
        <taxon>Philodinidae</taxon>
        <taxon>Rotaria</taxon>
    </lineage>
</organism>
<proteinExistence type="predicted"/>
<feature type="region of interest" description="Disordered" evidence="1">
    <location>
        <begin position="1"/>
        <end position="65"/>
    </location>
</feature>
<protein>
    <submittedName>
        <fullName evidence="2">Uncharacterized protein</fullName>
    </submittedName>
</protein>
<dbReference type="AlphaFoldDB" id="A0A8S3F0Y9"/>
<dbReference type="Proteomes" id="UP000681720">
    <property type="component" value="Unassembled WGS sequence"/>
</dbReference>
<dbReference type="EMBL" id="CAJOBJ010251942">
    <property type="protein sequence ID" value="CAF5095871.1"/>
    <property type="molecule type" value="Genomic_DNA"/>
</dbReference>
<name>A0A8S3F0Y9_9BILA</name>
<feature type="non-terminal residue" evidence="2">
    <location>
        <position position="1"/>
    </location>
</feature>
<gene>
    <name evidence="2" type="ORF">GIL414_LOCUS62467</name>
</gene>
<evidence type="ECO:0000313" key="3">
    <source>
        <dbReference type="Proteomes" id="UP000681720"/>
    </source>
</evidence>
<feature type="non-terminal residue" evidence="2">
    <location>
        <position position="65"/>
    </location>
</feature>
<feature type="compositionally biased region" description="Low complexity" evidence="1">
    <location>
        <begin position="22"/>
        <end position="38"/>
    </location>
</feature>
<accession>A0A8S3F0Y9</accession>
<comment type="caution">
    <text evidence="2">The sequence shown here is derived from an EMBL/GenBank/DDBJ whole genome shotgun (WGS) entry which is preliminary data.</text>
</comment>
<sequence>KFDLSINFFSKKNDSPQRRKTPSQTTSSLLTSNSAISTNGQSDLESGDEIHHHSLNGYNAEPFTR</sequence>
<evidence type="ECO:0000256" key="1">
    <source>
        <dbReference type="SAM" id="MobiDB-lite"/>
    </source>
</evidence>